<dbReference type="AlphaFoldDB" id="A0A8T7M834"/>
<dbReference type="Proteomes" id="UP001431572">
    <property type="component" value="Chromosome 2"/>
</dbReference>
<dbReference type="EMBL" id="CP128400">
    <property type="protein sequence ID" value="WJW68214.1"/>
    <property type="molecule type" value="Genomic_DNA"/>
</dbReference>
<evidence type="ECO:0000313" key="4">
    <source>
        <dbReference type="Proteomes" id="UP001431572"/>
    </source>
</evidence>
<evidence type="ECO:0000313" key="2">
    <source>
        <dbReference type="EMBL" id="WJW68214.1"/>
    </source>
</evidence>
<sequence length="58" mass="6643">MTVFTLALANLERWVRDYCFPASYVQLQLEKAVPFSDLGGRVNQQPFNNSDGNENQLH</sequence>
<accession>A0A8T7M834</accession>
<name>A0A8T7M834_9CHLR</name>
<dbReference type="RefSeq" id="WP_341470119.1">
    <property type="nucleotide sequence ID" value="NZ_CP128400.1"/>
</dbReference>
<protein>
    <submittedName>
        <fullName evidence="1">Uncharacterized protein</fullName>
    </submittedName>
</protein>
<reference evidence="2" key="2">
    <citation type="journal article" date="2024" name="Nature">
        <title>Anoxygenic phototroph of the Chloroflexota uses a type I reaction centre.</title>
        <authorList>
            <person name="Tsuji J.M."/>
            <person name="Shaw N.A."/>
            <person name="Nagashima S."/>
            <person name="Venkiteswaran J.J."/>
            <person name="Schiff S.L."/>
            <person name="Watanabe T."/>
            <person name="Fukui M."/>
            <person name="Hanada S."/>
            <person name="Tank M."/>
            <person name="Neufeld J.D."/>
        </authorList>
    </citation>
    <scope>NUCLEOTIDE SEQUENCE</scope>
    <source>
        <strain evidence="2">L227-S17</strain>
    </source>
</reference>
<dbReference type="Proteomes" id="UP000521676">
    <property type="component" value="Unassembled WGS sequence"/>
</dbReference>
<proteinExistence type="predicted"/>
<evidence type="ECO:0000313" key="3">
    <source>
        <dbReference type="Proteomes" id="UP000521676"/>
    </source>
</evidence>
<gene>
    <name evidence="1" type="ORF">HXX08_20680</name>
    <name evidence="2" type="ORF">OZ401_003819</name>
</gene>
<organism evidence="1 3">
    <name type="scientific">Candidatus Chlorohelix allophototropha</name>
    <dbReference type="NCBI Taxonomy" id="3003348"/>
    <lineage>
        <taxon>Bacteria</taxon>
        <taxon>Bacillati</taxon>
        <taxon>Chloroflexota</taxon>
        <taxon>Chloroflexia</taxon>
        <taxon>Candidatus Chloroheliales</taxon>
        <taxon>Candidatus Chloroheliaceae</taxon>
        <taxon>Candidatus Chlorohelix</taxon>
    </lineage>
</organism>
<reference evidence="1 3" key="1">
    <citation type="submission" date="2020-06" db="EMBL/GenBank/DDBJ databases">
        <title>Anoxygenic phototrophic Chloroflexota member uses a Type I reaction center.</title>
        <authorList>
            <person name="Tsuji J.M."/>
            <person name="Shaw N.A."/>
            <person name="Nagashima S."/>
            <person name="Venkiteswaran J."/>
            <person name="Schiff S.L."/>
            <person name="Hanada S."/>
            <person name="Tank M."/>
            <person name="Neufeld J.D."/>
        </authorList>
    </citation>
    <scope>NUCLEOTIDE SEQUENCE [LARGE SCALE GENOMIC DNA]</scope>
    <source>
        <strain evidence="1">L227-S17</strain>
    </source>
</reference>
<keyword evidence="4" id="KW-1185">Reference proteome</keyword>
<evidence type="ECO:0000313" key="1">
    <source>
        <dbReference type="EMBL" id="NWJ48279.1"/>
    </source>
</evidence>
<dbReference type="EMBL" id="JACATZ010000003">
    <property type="protein sequence ID" value="NWJ48279.1"/>
    <property type="molecule type" value="Genomic_DNA"/>
</dbReference>